<dbReference type="EMBL" id="FLUO01000001">
    <property type="protein sequence ID" value="SBW06171.1"/>
    <property type="molecule type" value="Genomic_DNA"/>
</dbReference>
<evidence type="ECO:0000313" key="1">
    <source>
        <dbReference type="EMBL" id="SBW06171.1"/>
    </source>
</evidence>
<protein>
    <submittedName>
        <fullName evidence="1">Putative redox-active protein (C_GCAxxG_C_C)</fullName>
    </submittedName>
</protein>
<dbReference type="AlphaFoldDB" id="A0A212K388"/>
<dbReference type="Pfam" id="PF09719">
    <property type="entry name" value="C_GCAxxG_C_C"/>
    <property type="match status" value="1"/>
</dbReference>
<accession>A0A212K388</accession>
<gene>
    <name evidence="1" type="ORF">KL86APRO_12073</name>
</gene>
<proteinExistence type="predicted"/>
<dbReference type="NCBIfam" id="NF045669">
    <property type="entry name" value="DVU1555_fam_CGA"/>
    <property type="match status" value="1"/>
</dbReference>
<sequence length="154" mass="16168">MADQGFRVLELSLQGFKCSQILAILALEARGETSPELVRAATGLLGGMESGRECGCLTGGCCVLGLYAGRGGPDEIADDRLPEMLESLSAWFDDTYGARYGGTTCAAITGGDFAAQQARCPEIVVETLRKLDRILAVNGYAPDGSRIDGAEDEA</sequence>
<name>A0A212K388_9PROT</name>
<reference evidence="1" key="1">
    <citation type="submission" date="2016-04" db="EMBL/GenBank/DDBJ databases">
        <authorList>
            <person name="Evans L.H."/>
            <person name="Alamgir A."/>
            <person name="Owens N."/>
            <person name="Weber N.D."/>
            <person name="Virtaneva K."/>
            <person name="Barbian K."/>
            <person name="Babar A."/>
            <person name="Rosenke K."/>
        </authorList>
    </citation>
    <scope>NUCLEOTIDE SEQUENCE</scope>
    <source>
        <strain evidence="1">86</strain>
    </source>
</reference>
<organism evidence="1">
    <name type="scientific">uncultured Alphaproteobacteria bacterium</name>
    <dbReference type="NCBI Taxonomy" id="91750"/>
    <lineage>
        <taxon>Bacteria</taxon>
        <taxon>Pseudomonadati</taxon>
        <taxon>Pseudomonadota</taxon>
        <taxon>Alphaproteobacteria</taxon>
        <taxon>environmental samples</taxon>
    </lineage>
</organism>
<dbReference type="InterPro" id="IPR010181">
    <property type="entry name" value="CGCAxxGCC_motif"/>
</dbReference>